<reference evidence="7" key="1">
    <citation type="submission" date="2020-08" db="EMBL/GenBank/DDBJ databases">
        <title>Genome public.</title>
        <authorList>
            <person name="Liu C."/>
            <person name="Sun Q."/>
        </authorList>
    </citation>
    <scope>NUCLEOTIDE SEQUENCE</scope>
    <source>
        <strain evidence="7">BX1005</strain>
    </source>
</reference>
<dbReference type="Pfam" id="PF10509">
    <property type="entry name" value="GalKase_gal_bdg"/>
    <property type="match status" value="1"/>
</dbReference>
<dbReference type="SUPFAM" id="SSF55060">
    <property type="entry name" value="GHMP Kinase, C-terminal domain"/>
    <property type="match status" value="1"/>
</dbReference>
<dbReference type="InterPro" id="IPR006206">
    <property type="entry name" value="Mevalonate/galactokinase"/>
</dbReference>
<comment type="similarity">
    <text evidence="1">Belongs to the GHMP kinase family. GalK subfamily.</text>
</comment>
<gene>
    <name evidence="7" type="ORF">H8S17_00500</name>
</gene>
<dbReference type="PRINTS" id="PR00473">
    <property type="entry name" value="GALCTOKINASE"/>
</dbReference>
<keyword evidence="4" id="KW-0067">ATP-binding</keyword>
<dbReference type="PIRSF" id="PIRSF000530">
    <property type="entry name" value="Galactokinase"/>
    <property type="match status" value="1"/>
</dbReference>
<dbReference type="InterPro" id="IPR020568">
    <property type="entry name" value="Ribosomal_Su5_D2-typ_SF"/>
</dbReference>
<dbReference type="Pfam" id="PF00288">
    <property type="entry name" value="GHMP_kinases_N"/>
    <property type="match status" value="1"/>
</dbReference>
<evidence type="ECO:0000256" key="3">
    <source>
        <dbReference type="ARBA" id="ARBA00022777"/>
    </source>
</evidence>
<proteinExistence type="inferred from homology"/>
<name>A0A923RRL2_9FIRM</name>
<dbReference type="PRINTS" id="PR00959">
    <property type="entry name" value="MEVGALKINASE"/>
</dbReference>
<accession>A0A923RRL2</accession>
<keyword evidence="2" id="KW-0547">Nucleotide-binding</keyword>
<dbReference type="GO" id="GO:0005829">
    <property type="term" value="C:cytosol"/>
    <property type="evidence" value="ECO:0007669"/>
    <property type="project" value="TreeGrafter"/>
</dbReference>
<dbReference type="PANTHER" id="PTHR10457:SF7">
    <property type="entry name" value="GALACTOKINASE-RELATED"/>
    <property type="match status" value="1"/>
</dbReference>
<comment type="caution">
    <text evidence="7">The sequence shown here is derived from an EMBL/GenBank/DDBJ whole genome shotgun (WGS) entry which is preliminary data.</text>
</comment>
<dbReference type="InterPro" id="IPR014721">
    <property type="entry name" value="Ribsml_uS5_D2-typ_fold_subgr"/>
</dbReference>
<dbReference type="GO" id="GO:0005524">
    <property type="term" value="F:ATP binding"/>
    <property type="evidence" value="ECO:0007669"/>
    <property type="project" value="UniProtKB-KW"/>
</dbReference>
<dbReference type="Proteomes" id="UP000606720">
    <property type="component" value="Unassembled WGS sequence"/>
</dbReference>
<dbReference type="Gene3D" id="3.30.70.890">
    <property type="entry name" value="GHMP kinase, C-terminal domain"/>
    <property type="match status" value="1"/>
</dbReference>
<dbReference type="GO" id="GO:0004335">
    <property type="term" value="F:galactokinase activity"/>
    <property type="evidence" value="ECO:0007669"/>
    <property type="project" value="InterPro"/>
</dbReference>
<dbReference type="SUPFAM" id="SSF54211">
    <property type="entry name" value="Ribosomal protein S5 domain 2-like"/>
    <property type="match status" value="1"/>
</dbReference>
<keyword evidence="8" id="KW-1185">Reference proteome</keyword>
<dbReference type="InterPro" id="IPR036554">
    <property type="entry name" value="GHMP_kinase_C_sf"/>
</dbReference>
<keyword evidence="3" id="KW-0418">Kinase</keyword>
<dbReference type="InterPro" id="IPR000705">
    <property type="entry name" value="Galactokinase"/>
</dbReference>
<evidence type="ECO:0000313" key="7">
    <source>
        <dbReference type="EMBL" id="MBC5712701.1"/>
    </source>
</evidence>
<feature type="domain" description="GHMP kinase N-terminal" evidence="5">
    <location>
        <begin position="116"/>
        <end position="203"/>
    </location>
</feature>
<evidence type="ECO:0000259" key="5">
    <source>
        <dbReference type="Pfam" id="PF00288"/>
    </source>
</evidence>
<sequence>MGMSNMPAKEVLERVYGESVKSGERFAHIAKCFAENFSDAEVEFFTSPGRTEVVGNHTDHNGGKIVAASISLDTIGAAAANGTGTIRILSEGYDKIEVEIAKASSVEKKSGTKALIAGMVEAIGKFGYKVEGFDAYMTTEVIAAAGVSSSASFEMMFCVIVNSLFNDNQIGIGDCARIGQYAENNFWMKSSGLMDQMACAAGGAILLDFANDIKYEKIEASFDKLGYDMVIVNTGKGHGDLSDEYSAVPREMFDVAKALGVKRLCESSLDTFLKDLPRIEKELNNDRAILRALHFYEENRRVEATAEALKKGDAKTVLQMVTASGNSSWKWLQNCMSKSNEKDQKVALTLALTELYLGKLGDGCCRVHGGGFAGVILAVVPKAKTQDYVDYIATYVGRENVYPMQIRQTGAVSLGK</sequence>
<evidence type="ECO:0000259" key="6">
    <source>
        <dbReference type="Pfam" id="PF10509"/>
    </source>
</evidence>
<keyword evidence="3" id="KW-0808">Transferase</keyword>
<dbReference type="GO" id="GO:0006012">
    <property type="term" value="P:galactose metabolic process"/>
    <property type="evidence" value="ECO:0007669"/>
    <property type="project" value="InterPro"/>
</dbReference>
<evidence type="ECO:0000256" key="2">
    <source>
        <dbReference type="ARBA" id="ARBA00022741"/>
    </source>
</evidence>
<dbReference type="Gene3D" id="3.30.230.10">
    <property type="match status" value="1"/>
</dbReference>
<dbReference type="EMBL" id="JACOPH010000001">
    <property type="protein sequence ID" value="MBC5712701.1"/>
    <property type="molecule type" value="Genomic_DNA"/>
</dbReference>
<evidence type="ECO:0000313" key="8">
    <source>
        <dbReference type="Proteomes" id="UP000606720"/>
    </source>
</evidence>
<dbReference type="InterPro" id="IPR019539">
    <property type="entry name" value="GalKase_N"/>
</dbReference>
<evidence type="ECO:0000256" key="1">
    <source>
        <dbReference type="ARBA" id="ARBA00006566"/>
    </source>
</evidence>
<dbReference type="PANTHER" id="PTHR10457">
    <property type="entry name" value="MEVALONATE KINASE/GALACTOKINASE"/>
    <property type="match status" value="1"/>
</dbReference>
<organism evidence="7 8">
    <name type="scientific">Roseburia zhanii</name>
    <dbReference type="NCBI Taxonomy" id="2763064"/>
    <lineage>
        <taxon>Bacteria</taxon>
        <taxon>Bacillati</taxon>
        <taxon>Bacillota</taxon>
        <taxon>Clostridia</taxon>
        <taxon>Lachnospirales</taxon>
        <taxon>Lachnospiraceae</taxon>
        <taxon>Roseburia</taxon>
    </lineage>
</organism>
<protein>
    <submittedName>
        <fullName evidence="7">Galactokinase</fullName>
    </submittedName>
</protein>
<evidence type="ECO:0000256" key="4">
    <source>
        <dbReference type="ARBA" id="ARBA00022840"/>
    </source>
</evidence>
<dbReference type="InterPro" id="IPR006204">
    <property type="entry name" value="GHMP_kinase_N_dom"/>
</dbReference>
<feature type="domain" description="Galactokinase N-terminal" evidence="6">
    <location>
        <begin position="32"/>
        <end position="79"/>
    </location>
</feature>
<dbReference type="AlphaFoldDB" id="A0A923RRL2"/>